<protein>
    <submittedName>
        <fullName evidence="2">Uncharacterized protein</fullName>
    </submittedName>
</protein>
<dbReference type="RefSeq" id="WP_066145714.1">
    <property type="nucleotide sequence ID" value="NZ_JACIDF010000002.1"/>
</dbReference>
<sequence length="81" mass="9308">MKIRIEANGHRLILPLPMKVVLNDVTIRIIASCIKKYSNVPIKEEYLKVLRKELINAKMSFRKLVLLDVSSSDGFKIKITL</sequence>
<evidence type="ECO:0000313" key="1">
    <source>
        <dbReference type="EMBL" id="MDE8562509.1"/>
    </source>
</evidence>
<accession>A0ABD5ISK5</accession>
<dbReference type="EMBL" id="JARTLI010000004">
    <property type="protein sequence ID" value="MED5050755.1"/>
    <property type="molecule type" value="Genomic_DNA"/>
</dbReference>
<proteinExistence type="predicted"/>
<reference evidence="1 3" key="1">
    <citation type="submission" date="2023-01" db="EMBL/GenBank/DDBJ databases">
        <title>Genome-based reclassification of Anoxybacillus geothermalis as a later heterotypic synonym of Anoxybacillus rupiensis.</title>
        <authorList>
            <person name="Inan Bektas K."/>
            <person name="Canakci S."/>
            <person name="Belduz A.A."/>
            <person name="Guler H.H."/>
        </authorList>
    </citation>
    <scope>NUCLEOTIDE SEQUENCE [LARGE SCALE GENOMIC DNA]</scope>
    <source>
        <strain evidence="1 3">DSM 17127</strain>
    </source>
</reference>
<reference evidence="2 4" key="2">
    <citation type="submission" date="2023-03" db="EMBL/GenBank/DDBJ databases">
        <title>Bacillus Genome Sequencing.</title>
        <authorList>
            <person name="Dunlap C."/>
        </authorList>
    </citation>
    <scope>NUCLEOTIDE SEQUENCE [LARGE SCALE GENOMIC DNA]</scope>
    <source>
        <strain evidence="2 4">NRS-38</strain>
    </source>
</reference>
<organism evidence="2 4">
    <name type="scientific">Anoxybacteroides rupiense</name>
    <dbReference type="NCBI Taxonomy" id="311460"/>
    <lineage>
        <taxon>Bacteria</taxon>
        <taxon>Bacillati</taxon>
        <taxon>Bacillota</taxon>
        <taxon>Bacilli</taxon>
        <taxon>Bacillales</taxon>
        <taxon>Anoxybacillaceae</taxon>
        <taxon>Anoxybacteroides</taxon>
    </lineage>
</organism>
<gene>
    <name evidence="2" type="ORF">P9850_02570</name>
    <name evidence="1" type="ORF">PNH38_01270</name>
</gene>
<evidence type="ECO:0000313" key="2">
    <source>
        <dbReference type="EMBL" id="MED5050755.1"/>
    </source>
</evidence>
<evidence type="ECO:0000313" key="3">
    <source>
        <dbReference type="Proteomes" id="UP001213979"/>
    </source>
</evidence>
<keyword evidence="3" id="KW-1185">Reference proteome</keyword>
<dbReference type="EMBL" id="JAQOTG010000001">
    <property type="protein sequence ID" value="MDE8562509.1"/>
    <property type="molecule type" value="Genomic_DNA"/>
</dbReference>
<name>A0ABD5ISK5_9BACL</name>
<evidence type="ECO:0000313" key="4">
    <source>
        <dbReference type="Proteomes" id="UP001339962"/>
    </source>
</evidence>
<dbReference type="Proteomes" id="UP001339962">
    <property type="component" value="Unassembled WGS sequence"/>
</dbReference>
<dbReference type="AlphaFoldDB" id="A0ABD5ISK5"/>
<dbReference type="Proteomes" id="UP001213979">
    <property type="component" value="Unassembled WGS sequence"/>
</dbReference>
<comment type="caution">
    <text evidence="2">The sequence shown here is derived from an EMBL/GenBank/DDBJ whole genome shotgun (WGS) entry which is preliminary data.</text>
</comment>